<accession>A0A0M0L603</accession>
<comment type="caution">
    <text evidence="2">The sequence shown here is derived from an EMBL/GenBank/DDBJ whole genome shotgun (WGS) entry which is preliminary data.</text>
</comment>
<gene>
    <name evidence="2" type="ORF">AMD01_11515</name>
</gene>
<sequence>MNSYSWNPVYNLVMKMKQDYKQLVGEVDTYDFKTWLQKLNRKEYDEVFACLHVNQKGSLVLFRYDLFEMKREMWEDQGSIYRECRSVVVDLEHEEVVLSPYQKFFNLNEVEENKVDAIQQKMRRAKVVEIADKLDGSMQNARWYRGNVFMAGSMAVSMQDSWRLEDGHRMLSNSYVRMLKEHDHYTFVFEYISQRDAHVVNYTKKDEGVYLIGVRNTYTGEHLSYCDVLQLASAYGVKAVSLENKTLENLLEDMKTYRSYEKEGWVLHIDGHFIKVKCDDYVSMHGLLDRISSVNVIIQAIAEETYDDMVSKVPDAYRARVEETASEVFKRLKETKSHIKHYYEAAPKDDRKKCMIWIDQHVPKALKSFVRNEFLGKRYDLLKKVDGSYRKLHQIGIDDSRELSSVTKEGEPLE</sequence>
<dbReference type="Gene3D" id="1.10.3550.20">
    <property type="match status" value="1"/>
</dbReference>
<reference evidence="3" key="1">
    <citation type="submission" date="2015-08" db="EMBL/GenBank/DDBJ databases">
        <title>Fjat-14210 dsm16467.</title>
        <authorList>
            <person name="Liu B."/>
            <person name="Wang J."/>
            <person name="Zhu Y."/>
            <person name="Liu G."/>
            <person name="Chen Q."/>
            <person name="Chen Z."/>
            <person name="Lan J."/>
            <person name="Che J."/>
            <person name="Ge C."/>
            <person name="Shi H."/>
            <person name="Pan Z."/>
            <person name="Liu X."/>
        </authorList>
    </citation>
    <scope>NUCLEOTIDE SEQUENCE [LARGE SCALE GENOMIC DNA]</scope>
    <source>
        <strain evidence="3">DSM 16467</strain>
    </source>
</reference>
<dbReference type="STRING" id="284581.AMD01_11515"/>
<dbReference type="Pfam" id="PF09511">
    <property type="entry name" value="RNA_lig_T4_1"/>
    <property type="match status" value="1"/>
</dbReference>
<organism evidence="2 3">
    <name type="scientific">Priestia koreensis</name>
    <dbReference type="NCBI Taxonomy" id="284581"/>
    <lineage>
        <taxon>Bacteria</taxon>
        <taxon>Bacillati</taxon>
        <taxon>Bacillota</taxon>
        <taxon>Bacilli</taxon>
        <taxon>Bacillales</taxon>
        <taxon>Bacillaceae</taxon>
        <taxon>Priestia</taxon>
    </lineage>
</organism>
<evidence type="ECO:0000313" key="2">
    <source>
        <dbReference type="EMBL" id="KOO46449.1"/>
    </source>
</evidence>
<feature type="domain" description="T4 RNA ligase 1-like N-terminal" evidence="1">
    <location>
        <begin position="83"/>
        <end position="279"/>
    </location>
</feature>
<protein>
    <recommendedName>
        <fullName evidence="1">T4 RNA ligase 1-like N-terminal domain-containing protein</fullName>
    </recommendedName>
</protein>
<dbReference type="OrthoDB" id="9805698at2"/>
<dbReference type="PATRIC" id="fig|284581.3.peg.2417"/>
<dbReference type="Proteomes" id="UP000037558">
    <property type="component" value="Unassembled WGS sequence"/>
</dbReference>
<dbReference type="EMBL" id="LILC01000013">
    <property type="protein sequence ID" value="KOO46449.1"/>
    <property type="molecule type" value="Genomic_DNA"/>
</dbReference>
<dbReference type="AlphaFoldDB" id="A0A0M0L603"/>
<name>A0A0M0L603_9BACI</name>
<evidence type="ECO:0000313" key="3">
    <source>
        <dbReference type="Proteomes" id="UP000037558"/>
    </source>
</evidence>
<keyword evidence="3" id="KW-1185">Reference proteome</keyword>
<proteinExistence type="predicted"/>
<dbReference type="RefSeq" id="WP_053401541.1">
    <property type="nucleotide sequence ID" value="NZ_LILC01000013.1"/>
</dbReference>
<evidence type="ECO:0000259" key="1">
    <source>
        <dbReference type="Pfam" id="PF09511"/>
    </source>
</evidence>
<dbReference type="InterPro" id="IPR019039">
    <property type="entry name" value="T4-Rnl1-like_N"/>
</dbReference>